<sequence length="56" mass="5846">MRVGACGGWCVRLVRVRCSVLVLVRICGVAGSQKLLSGARSTLKNALHTLYAACGA</sequence>
<evidence type="ECO:0000313" key="1">
    <source>
        <dbReference type="EMBL" id="KAE8987919.1"/>
    </source>
</evidence>
<evidence type="ECO:0000313" key="2">
    <source>
        <dbReference type="EMBL" id="KAE8989037.1"/>
    </source>
</evidence>
<organism evidence="1 3">
    <name type="scientific">Phytophthora rubi</name>
    <dbReference type="NCBI Taxonomy" id="129364"/>
    <lineage>
        <taxon>Eukaryota</taxon>
        <taxon>Sar</taxon>
        <taxon>Stramenopiles</taxon>
        <taxon>Oomycota</taxon>
        <taxon>Peronosporomycetes</taxon>
        <taxon>Peronosporales</taxon>
        <taxon>Peronosporaceae</taxon>
        <taxon>Phytophthora</taxon>
    </lineage>
</organism>
<gene>
    <name evidence="1" type="ORF">PR001_g22183</name>
    <name evidence="2" type="ORF">PR002_g21574</name>
</gene>
<proteinExistence type="predicted"/>
<dbReference type="Proteomes" id="UP000429607">
    <property type="component" value="Unassembled WGS sequence"/>
</dbReference>
<dbReference type="AlphaFoldDB" id="A0A6A3IXQ2"/>
<reference evidence="3 4" key="1">
    <citation type="submission" date="2018-09" db="EMBL/GenBank/DDBJ databases">
        <title>Genomic investigation of the strawberry pathogen Phytophthora fragariae indicates pathogenicity is determined by transcriptional variation in three key races.</title>
        <authorList>
            <person name="Adams T.M."/>
            <person name="Armitage A.D."/>
            <person name="Sobczyk M.K."/>
            <person name="Bates H.J."/>
            <person name="Dunwell J.M."/>
            <person name="Nellist C.F."/>
            <person name="Harrison R.J."/>
        </authorList>
    </citation>
    <scope>NUCLEOTIDE SEQUENCE [LARGE SCALE GENOMIC DNA]</scope>
    <source>
        <strain evidence="1 3">SCRP249</strain>
        <strain evidence="2 4">SCRP324</strain>
    </source>
</reference>
<comment type="caution">
    <text evidence="1">The sequence shown here is derived from an EMBL/GenBank/DDBJ whole genome shotgun (WGS) entry which is preliminary data.</text>
</comment>
<accession>A0A6A3IXQ2</accession>
<dbReference type="EMBL" id="QXFV01002435">
    <property type="protein sequence ID" value="KAE8987919.1"/>
    <property type="molecule type" value="Genomic_DNA"/>
</dbReference>
<evidence type="ECO:0000313" key="4">
    <source>
        <dbReference type="Proteomes" id="UP000435112"/>
    </source>
</evidence>
<evidence type="ECO:0000313" key="3">
    <source>
        <dbReference type="Proteomes" id="UP000429607"/>
    </source>
</evidence>
<dbReference type="Proteomes" id="UP000435112">
    <property type="component" value="Unassembled WGS sequence"/>
</dbReference>
<name>A0A6A3IXQ2_9STRA</name>
<dbReference type="EMBL" id="QXFU01002199">
    <property type="protein sequence ID" value="KAE8989037.1"/>
    <property type="molecule type" value="Genomic_DNA"/>
</dbReference>
<protein>
    <submittedName>
        <fullName evidence="1">Uncharacterized protein</fullName>
    </submittedName>
</protein>